<feature type="non-terminal residue" evidence="2">
    <location>
        <position position="1"/>
    </location>
</feature>
<sequence length="80" mass="9217">EVSLRKPFFRIFCSTSFRFIDKLPLTFVLNAFILFLIFVLISVFFNDCFGANYNIDIGPIDIQHCLNTHCLASVESNDFS</sequence>
<evidence type="ECO:0000256" key="1">
    <source>
        <dbReference type="SAM" id="Phobius"/>
    </source>
</evidence>
<organism evidence="2 3">
    <name type="scientific">Brachionus plicatilis</name>
    <name type="common">Marine rotifer</name>
    <name type="synonym">Brachionus muelleri</name>
    <dbReference type="NCBI Taxonomy" id="10195"/>
    <lineage>
        <taxon>Eukaryota</taxon>
        <taxon>Metazoa</taxon>
        <taxon>Spiralia</taxon>
        <taxon>Gnathifera</taxon>
        <taxon>Rotifera</taxon>
        <taxon>Eurotatoria</taxon>
        <taxon>Monogononta</taxon>
        <taxon>Pseudotrocha</taxon>
        <taxon>Ploima</taxon>
        <taxon>Brachionidae</taxon>
        <taxon>Brachionus</taxon>
    </lineage>
</organism>
<gene>
    <name evidence="2" type="ORF">BpHYR1_020031</name>
</gene>
<keyword evidence="1" id="KW-0812">Transmembrane</keyword>
<comment type="caution">
    <text evidence="2">The sequence shown here is derived from an EMBL/GenBank/DDBJ whole genome shotgun (WGS) entry which is preliminary data.</text>
</comment>
<evidence type="ECO:0000313" key="2">
    <source>
        <dbReference type="EMBL" id="RNA25689.1"/>
    </source>
</evidence>
<accession>A0A3M7RQC9</accession>
<proteinExistence type="predicted"/>
<evidence type="ECO:0000313" key="3">
    <source>
        <dbReference type="Proteomes" id="UP000276133"/>
    </source>
</evidence>
<reference evidence="2 3" key="1">
    <citation type="journal article" date="2018" name="Sci. Rep.">
        <title>Genomic signatures of local adaptation to the degree of environmental predictability in rotifers.</title>
        <authorList>
            <person name="Franch-Gras L."/>
            <person name="Hahn C."/>
            <person name="Garcia-Roger E.M."/>
            <person name="Carmona M.J."/>
            <person name="Serra M."/>
            <person name="Gomez A."/>
        </authorList>
    </citation>
    <scope>NUCLEOTIDE SEQUENCE [LARGE SCALE GENOMIC DNA]</scope>
    <source>
        <strain evidence="2">HYR1</strain>
    </source>
</reference>
<dbReference type="AlphaFoldDB" id="A0A3M7RQC9"/>
<protein>
    <submittedName>
        <fullName evidence="2">Uncharacterized protein</fullName>
    </submittedName>
</protein>
<dbReference type="Proteomes" id="UP000276133">
    <property type="component" value="Unassembled WGS sequence"/>
</dbReference>
<feature type="transmembrane region" description="Helical" evidence="1">
    <location>
        <begin position="25"/>
        <end position="45"/>
    </location>
</feature>
<keyword evidence="1" id="KW-0472">Membrane</keyword>
<dbReference type="EMBL" id="REGN01002884">
    <property type="protein sequence ID" value="RNA25689.1"/>
    <property type="molecule type" value="Genomic_DNA"/>
</dbReference>
<name>A0A3M7RQC9_BRAPC</name>
<keyword evidence="1" id="KW-1133">Transmembrane helix</keyword>
<keyword evidence="3" id="KW-1185">Reference proteome</keyword>